<comment type="caution">
    <text evidence="2">The sequence shown here is derived from an EMBL/GenBank/DDBJ whole genome shotgun (WGS) entry which is preliminary data.</text>
</comment>
<reference evidence="2 3" key="1">
    <citation type="journal article" date="2012" name="Genome Biol.">
        <title>Genome and low-iron response of an oceanic diatom adapted to chronic iron limitation.</title>
        <authorList>
            <person name="Lommer M."/>
            <person name="Specht M."/>
            <person name="Roy A.S."/>
            <person name="Kraemer L."/>
            <person name="Andreson R."/>
            <person name="Gutowska M.A."/>
            <person name="Wolf J."/>
            <person name="Bergner S.V."/>
            <person name="Schilhabel M.B."/>
            <person name="Klostermeier U.C."/>
            <person name="Beiko R.G."/>
            <person name="Rosenstiel P."/>
            <person name="Hippler M."/>
            <person name="Laroche J."/>
        </authorList>
    </citation>
    <scope>NUCLEOTIDE SEQUENCE [LARGE SCALE GENOMIC DNA]</scope>
    <source>
        <strain evidence="2 3">CCMP1005</strain>
    </source>
</reference>
<protein>
    <recommendedName>
        <fullName evidence="4">DOMON domain-containing protein</fullName>
    </recommendedName>
</protein>
<dbReference type="AlphaFoldDB" id="K0SJ46"/>
<name>K0SJ46_THAOC</name>
<feature type="chain" id="PRO_5003837162" description="DOMON domain-containing protein" evidence="1">
    <location>
        <begin position="24"/>
        <end position="302"/>
    </location>
</feature>
<evidence type="ECO:0000313" key="2">
    <source>
        <dbReference type="EMBL" id="EJK66213.1"/>
    </source>
</evidence>
<dbReference type="Proteomes" id="UP000266841">
    <property type="component" value="Unassembled WGS sequence"/>
</dbReference>
<keyword evidence="1" id="KW-0732">Signal</keyword>
<dbReference type="EMBL" id="AGNL01015194">
    <property type="protein sequence ID" value="EJK66213.1"/>
    <property type="molecule type" value="Genomic_DNA"/>
</dbReference>
<accession>K0SJ46</accession>
<organism evidence="2 3">
    <name type="scientific">Thalassiosira oceanica</name>
    <name type="common">Marine diatom</name>
    <dbReference type="NCBI Taxonomy" id="159749"/>
    <lineage>
        <taxon>Eukaryota</taxon>
        <taxon>Sar</taxon>
        <taxon>Stramenopiles</taxon>
        <taxon>Ochrophyta</taxon>
        <taxon>Bacillariophyta</taxon>
        <taxon>Coscinodiscophyceae</taxon>
        <taxon>Thalassiosirophycidae</taxon>
        <taxon>Thalassiosirales</taxon>
        <taxon>Thalassiosiraceae</taxon>
        <taxon>Thalassiosira</taxon>
    </lineage>
</organism>
<gene>
    <name evidence="2" type="ORF">THAOC_12882</name>
</gene>
<feature type="signal peptide" evidence="1">
    <location>
        <begin position="1"/>
        <end position="23"/>
    </location>
</feature>
<proteinExistence type="predicted"/>
<evidence type="ECO:0008006" key="4">
    <source>
        <dbReference type="Google" id="ProtNLM"/>
    </source>
</evidence>
<evidence type="ECO:0000313" key="3">
    <source>
        <dbReference type="Proteomes" id="UP000266841"/>
    </source>
</evidence>
<sequence length="302" mass="32850">MMSITKLVFGAAVALISSPRVFAVDEEWVLKFQSADTTAVFRSDVDSEITLTYLVSKNKIFEVEFLNLDCEGDITGGLTYEAKSSTWKADVGNDSLFEVKYSFDKKTIADSSVWNDSTGTMSFCAEAWLKQGDEVIVTDRQNIKIAFGLTVDLDTSSAAKTLSIESTEDSLDVGSYILVCKCDDFDSFECDAPGTTLSPGDPLNICISSRDSEIVVLEELNSLKLASEITRFSGNVDVSLSRRLSDFRSLRAERPGHGAESVPFELQVALERERIVATSGGTTATLGLALTAAVSTYRLVIE</sequence>
<keyword evidence="3" id="KW-1185">Reference proteome</keyword>
<evidence type="ECO:0000256" key="1">
    <source>
        <dbReference type="SAM" id="SignalP"/>
    </source>
</evidence>